<reference evidence="1" key="1">
    <citation type="submission" date="2022-02" db="EMBL/GenBank/DDBJ databases">
        <title>The genetically variable rfb locus in Leptospira is a mobile cassette and a molecular signature of serovar identity.</title>
        <authorList>
            <person name="Nieves C."/>
            <person name="Vincent A.T."/>
            <person name="Zarantonelli L."/>
            <person name="Picardeau M."/>
            <person name="Veyrier F.J."/>
            <person name="Buschiazzo A."/>
        </authorList>
    </citation>
    <scope>NUCLEOTIDE SEQUENCE</scope>
    <source>
        <strain evidence="1">IP1512017</strain>
    </source>
</reference>
<sequence length="293" mass="33632">MEKNSIKQLLLSLNIITEDTIQVYYPFVRDRDDVSVLKCSKSNVIFLSRTDHVDLSYYEAKVNFRLGQDVNRDAAVRLGLDDAQRRAEQLKCIVSNKKWLDVGTGVGGILDILKPIAREIIAVEIQENIRKELLQLGYRVFPKIENIEDDGIEVVSLFHVFEHLSNPIDALKLIKSKMKKGGKVVIEVPHARDFLFDFLDCESFKRFTFWSEHLILHTRNSLEIFLSEAGFSNIEILGLQRYPLSNHLYWLKHGVPGGHNHWNFLNSFDLNSAYETKLVSLDRTDTLLAIASS</sequence>
<evidence type="ECO:0000313" key="1">
    <source>
        <dbReference type="EMBL" id="UOG55413.1"/>
    </source>
</evidence>
<protein>
    <submittedName>
        <fullName evidence="1">Class I SAM-dependent methyltransferase</fullName>
    </submittedName>
</protein>
<dbReference type="InterPro" id="IPR029063">
    <property type="entry name" value="SAM-dependent_MTases_sf"/>
</dbReference>
<dbReference type="SUPFAM" id="SSF53335">
    <property type="entry name" value="S-adenosyl-L-methionine-dependent methyltransferases"/>
    <property type="match status" value="1"/>
</dbReference>
<evidence type="ECO:0000313" key="2">
    <source>
        <dbReference type="Proteomes" id="UP000829829"/>
    </source>
</evidence>
<dbReference type="Gene3D" id="3.40.50.150">
    <property type="entry name" value="Vaccinia Virus protein VP39"/>
    <property type="match status" value="1"/>
</dbReference>
<dbReference type="PANTHER" id="PTHR43861">
    <property type="entry name" value="TRANS-ACONITATE 2-METHYLTRANSFERASE-RELATED"/>
    <property type="match status" value="1"/>
</dbReference>
<keyword evidence="1" id="KW-0489">Methyltransferase</keyword>
<accession>A0AAE9GCI4</accession>
<dbReference type="CDD" id="cd02440">
    <property type="entry name" value="AdoMet_MTases"/>
    <property type="match status" value="1"/>
</dbReference>
<name>A0AAE9GCI4_9LEPT</name>
<proteinExistence type="predicted"/>
<dbReference type="GO" id="GO:0008168">
    <property type="term" value="F:methyltransferase activity"/>
    <property type="evidence" value="ECO:0007669"/>
    <property type="project" value="UniProtKB-KW"/>
</dbReference>
<keyword evidence="1" id="KW-0808">Transferase</keyword>
<dbReference type="GO" id="GO:0032259">
    <property type="term" value="P:methylation"/>
    <property type="evidence" value="ECO:0007669"/>
    <property type="project" value="UniProtKB-KW"/>
</dbReference>
<dbReference type="EMBL" id="CP091957">
    <property type="protein sequence ID" value="UOG55413.1"/>
    <property type="molecule type" value="Genomic_DNA"/>
</dbReference>
<dbReference type="Pfam" id="PF13489">
    <property type="entry name" value="Methyltransf_23"/>
    <property type="match status" value="1"/>
</dbReference>
<dbReference type="RefSeq" id="WP_243815164.1">
    <property type="nucleotide sequence ID" value="NZ_CP091928.1"/>
</dbReference>
<gene>
    <name evidence="1" type="ORF">MAL03_10845</name>
</gene>
<organism evidence="1 2">
    <name type="scientific">Leptospira noguchii</name>
    <dbReference type="NCBI Taxonomy" id="28182"/>
    <lineage>
        <taxon>Bacteria</taxon>
        <taxon>Pseudomonadati</taxon>
        <taxon>Spirochaetota</taxon>
        <taxon>Spirochaetia</taxon>
        <taxon>Leptospirales</taxon>
        <taxon>Leptospiraceae</taxon>
        <taxon>Leptospira</taxon>
    </lineage>
</organism>
<dbReference type="Proteomes" id="UP000829829">
    <property type="component" value="Chromosome 1"/>
</dbReference>
<dbReference type="AlphaFoldDB" id="A0AAE9GCI4"/>